<comment type="caution">
    <text evidence="1">The sequence shown here is derived from an EMBL/GenBank/DDBJ whole genome shotgun (WGS) entry which is preliminary data.</text>
</comment>
<sequence length="103" mass="11935">MELIVEDKAVKWFEEEVGRAEGAGIRFKTMIYGSSPVQDSFALQVEPTEPHSPIVTFTSDNGLLFFIEKDDEWFFKEHDLVVSFNNELNEPKYIYRKDGVDLN</sequence>
<protein>
    <submittedName>
        <fullName evidence="1">Uncharacterized protein</fullName>
    </submittedName>
</protein>
<dbReference type="RefSeq" id="WP_138404657.1">
    <property type="nucleotide sequence ID" value="NZ_VBSP01000020.1"/>
</dbReference>
<dbReference type="AlphaFoldDB" id="A0A5R9DUN0"/>
<proteinExistence type="predicted"/>
<accession>A0A5R9DUN0</accession>
<dbReference type="EMBL" id="VBSP01000020">
    <property type="protein sequence ID" value="TLQ41090.1"/>
    <property type="molecule type" value="Genomic_DNA"/>
</dbReference>
<evidence type="ECO:0000313" key="2">
    <source>
        <dbReference type="Proteomes" id="UP000306420"/>
    </source>
</evidence>
<reference evidence="1 2" key="1">
    <citation type="submission" date="2019-05" db="EMBL/GenBank/DDBJ databases">
        <title>The metagenome of a microbial culture collection derived from dairy environment covers the genomic content of the human microbiome.</title>
        <authorList>
            <person name="Roder T."/>
            <person name="Wuthrich D."/>
            <person name="Sattari Z."/>
            <person name="Von Ah U."/>
            <person name="Bar C."/>
            <person name="Ronchi F."/>
            <person name="Macpherson A.J."/>
            <person name="Ganal-Vonarburg S.C."/>
            <person name="Bruggmann R."/>
            <person name="Vergeres G."/>
        </authorList>
    </citation>
    <scope>NUCLEOTIDE SEQUENCE [LARGE SCALE GENOMIC DNA]</scope>
    <source>
        <strain evidence="1 2">FAM 24227</strain>
    </source>
</reference>
<name>A0A5R9DUN0_9LACT</name>
<dbReference type="OrthoDB" id="1645729at2"/>
<dbReference type="Proteomes" id="UP000306420">
    <property type="component" value="Unassembled WGS sequence"/>
</dbReference>
<organism evidence="1 2">
    <name type="scientific">Ruoffia tabacinasalis</name>
    <dbReference type="NCBI Taxonomy" id="87458"/>
    <lineage>
        <taxon>Bacteria</taxon>
        <taxon>Bacillati</taxon>
        <taxon>Bacillota</taxon>
        <taxon>Bacilli</taxon>
        <taxon>Lactobacillales</taxon>
        <taxon>Aerococcaceae</taxon>
        <taxon>Ruoffia</taxon>
    </lineage>
</organism>
<evidence type="ECO:0000313" key="1">
    <source>
        <dbReference type="EMBL" id="TLQ41090.1"/>
    </source>
</evidence>
<gene>
    <name evidence="1" type="ORF">FEZ33_06795</name>
</gene>